<dbReference type="PROSITE" id="PS00397">
    <property type="entry name" value="RECOMBINASES_1"/>
    <property type="match status" value="1"/>
</dbReference>
<evidence type="ECO:0000256" key="3">
    <source>
        <dbReference type="ARBA" id="ARBA00023172"/>
    </source>
</evidence>
<keyword evidence="3" id="KW-0233">DNA recombination</keyword>
<feature type="domain" description="Resolvase/invertase-type recombinase catalytic" evidence="7">
    <location>
        <begin position="2"/>
        <end position="149"/>
    </location>
</feature>
<dbReference type="PANTHER" id="PTHR30461">
    <property type="entry name" value="DNA-INVERTASE FROM LAMBDOID PROPHAGE"/>
    <property type="match status" value="1"/>
</dbReference>
<dbReference type="InterPro" id="IPR025827">
    <property type="entry name" value="Zn_ribbon_recom_dom"/>
</dbReference>
<dbReference type="CDD" id="cd00338">
    <property type="entry name" value="Ser_Recombinase"/>
    <property type="match status" value="1"/>
</dbReference>
<sequence length="536" mass="60711">MRAAIYARVSTLRQAQAQTIDQQLSRLQTHVQQQGWSLDAAHIFRDDGYSGATLNRPGLDDLRDRASMADFDVVVITAPDRLARRYIHQVLLIEELQQRGCTVVFVERPMSTDPNDQLLLQIRGAVAEYERTLITERMRRGKVAKLRSGQLLPWTRRPFGYQLNPEHPRDPAGVQIDPYEAAIVQQIYAWYLADGSSIYGVIKQLKAAGISSPRGNICWTNASVRGVLTNPMYTGTAYGNRYRTVPARQRRSALTPNGSGQSYTLKPRTDWIAIPVPAIVSQDTYDHVQEKLSHNKQTAKRNNTAHDYLLRGLINCGQCHLTTTARTTAQGHHYYACRGRSEAVRVAEGRACTARYIPATQLDTLVWKDICEVLTDPAIVTQALRRAEQGLWLPQELQSRKATIEQGLASSERQQTRLLDAYLAEIVEFAEFERKRAEIARRNETLQAQLRQLEAMTAQHGELARLAHGIEEVCKQLREGLEQANFEQQRALVELLIDCVVVSDAEVEIRYVMPLSRAGPQRRFCHLRLDYRACLS</sequence>
<dbReference type="InterPro" id="IPR038109">
    <property type="entry name" value="DNA_bind_recomb_sf"/>
</dbReference>
<accession>A0A0P9HIP7</accession>
<evidence type="ECO:0000256" key="2">
    <source>
        <dbReference type="ARBA" id="ARBA00023125"/>
    </source>
</evidence>
<dbReference type="SUPFAM" id="SSF53041">
    <property type="entry name" value="Resolvase-like"/>
    <property type="match status" value="1"/>
</dbReference>
<evidence type="ECO:0000259" key="7">
    <source>
        <dbReference type="PROSITE" id="PS51736"/>
    </source>
</evidence>
<dbReference type="Pfam" id="PF13408">
    <property type="entry name" value="Zn_ribbon_recom"/>
    <property type="match status" value="1"/>
</dbReference>
<dbReference type="InterPro" id="IPR050639">
    <property type="entry name" value="SSR_resolvase"/>
</dbReference>
<dbReference type="GO" id="GO:0000150">
    <property type="term" value="F:DNA strand exchange activity"/>
    <property type="evidence" value="ECO:0007669"/>
    <property type="project" value="InterPro"/>
</dbReference>
<evidence type="ECO:0000256" key="6">
    <source>
        <dbReference type="SAM" id="Coils"/>
    </source>
</evidence>
<dbReference type="EMBL" id="LJCR01000019">
    <property type="protein sequence ID" value="KPV54732.1"/>
    <property type="molecule type" value="Genomic_DNA"/>
</dbReference>
<dbReference type="PROSITE" id="PS51736">
    <property type="entry name" value="RECOMBINASES_3"/>
    <property type="match status" value="1"/>
</dbReference>
<dbReference type="AlphaFoldDB" id="A0A0P9HIP7"/>
<dbReference type="Pfam" id="PF07508">
    <property type="entry name" value="Recombinase"/>
    <property type="match status" value="1"/>
</dbReference>
<keyword evidence="6" id="KW-0175">Coiled coil</keyword>
<feature type="domain" description="Recombinase" evidence="8">
    <location>
        <begin position="158"/>
        <end position="298"/>
    </location>
</feature>
<dbReference type="Gene3D" id="3.90.1750.20">
    <property type="entry name" value="Putative Large Serine Recombinase, Chain B, Domain 2"/>
    <property type="match status" value="1"/>
</dbReference>
<comment type="caution">
    <text evidence="9">The sequence shown here is derived from an EMBL/GenBank/DDBJ whole genome shotgun (WGS) entry which is preliminary data.</text>
</comment>
<dbReference type="PATRIC" id="fig|186479.3.peg.3344"/>
<feature type="active site" description="O-(5'-phospho-DNA)-serine intermediate" evidence="4 5">
    <location>
        <position position="10"/>
    </location>
</feature>
<dbReference type="PROSITE" id="PS51737">
    <property type="entry name" value="RECOMBINASE_DNA_BIND"/>
    <property type="match status" value="1"/>
</dbReference>
<proteinExistence type="predicted"/>
<dbReference type="InterPro" id="IPR036162">
    <property type="entry name" value="Resolvase-like_N_sf"/>
</dbReference>
<protein>
    <submittedName>
        <fullName evidence="9">Preprotein translocase subunit TatB</fullName>
    </submittedName>
</protein>
<evidence type="ECO:0000313" key="9">
    <source>
        <dbReference type="EMBL" id="KPV54732.1"/>
    </source>
</evidence>
<evidence type="ECO:0000256" key="1">
    <source>
        <dbReference type="ARBA" id="ARBA00022908"/>
    </source>
</evidence>
<dbReference type="InterPro" id="IPR011109">
    <property type="entry name" value="DNA_bind_recombinase_dom"/>
</dbReference>
<dbReference type="PANTHER" id="PTHR30461:SF23">
    <property type="entry name" value="DNA RECOMBINASE-RELATED"/>
    <property type="match status" value="1"/>
</dbReference>
<keyword evidence="10" id="KW-1185">Reference proteome</keyword>
<feature type="coiled-coil region" evidence="6">
    <location>
        <begin position="429"/>
        <end position="456"/>
    </location>
</feature>
<dbReference type="InterPro" id="IPR006119">
    <property type="entry name" value="Resolv_N"/>
</dbReference>
<dbReference type="SMART" id="SM00857">
    <property type="entry name" value="Resolvase"/>
    <property type="match status" value="1"/>
</dbReference>
<organism evidence="9 10">
    <name type="scientific">Kouleothrix aurantiaca</name>
    <dbReference type="NCBI Taxonomy" id="186479"/>
    <lineage>
        <taxon>Bacteria</taxon>
        <taxon>Bacillati</taxon>
        <taxon>Chloroflexota</taxon>
        <taxon>Chloroflexia</taxon>
        <taxon>Chloroflexales</taxon>
        <taxon>Roseiflexineae</taxon>
        <taxon>Roseiflexaceae</taxon>
        <taxon>Kouleothrix</taxon>
    </lineage>
</organism>
<name>A0A0P9HIP7_9CHLR</name>
<evidence type="ECO:0000256" key="4">
    <source>
        <dbReference type="PIRSR" id="PIRSR606118-50"/>
    </source>
</evidence>
<dbReference type="Pfam" id="PF00239">
    <property type="entry name" value="Resolvase"/>
    <property type="match status" value="1"/>
</dbReference>
<dbReference type="Gene3D" id="3.40.50.1390">
    <property type="entry name" value="Resolvase, N-terminal catalytic domain"/>
    <property type="match status" value="1"/>
</dbReference>
<evidence type="ECO:0000313" key="10">
    <source>
        <dbReference type="Proteomes" id="UP000050509"/>
    </source>
</evidence>
<reference evidence="9 10" key="1">
    <citation type="submission" date="2015-09" db="EMBL/GenBank/DDBJ databases">
        <title>Draft genome sequence of Kouleothrix aurantiaca JCM 19913.</title>
        <authorList>
            <person name="Hemp J."/>
        </authorList>
    </citation>
    <scope>NUCLEOTIDE SEQUENCE [LARGE SCALE GENOMIC DNA]</scope>
    <source>
        <strain evidence="9 10">COM-B</strain>
    </source>
</reference>
<evidence type="ECO:0000256" key="5">
    <source>
        <dbReference type="PROSITE-ProRule" id="PRU10137"/>
    </source>
</evidence>
<dbReference type="InterPro" id="IPR006118">
    <property type="entry name" value="Recombinase_CS"/>
</dbReference>
<keyword evidence="2" id="KW-0238">DNA-binding</keyword>
<keyword evidence="1" id="KW-0229">DNA integration</keyword>
<dbReference type="GO" id="GO:0003677">
    <property type="term" value="F:DNA binding"/>
    <property type="evidence" value="ECO:0007669"/>
    <property type="project" value="UniProtKB-KW"/>
</dbReference>
<dbReference type="Proteomes" id="UP000050509">
    <property type="component" value="Unassembled WGS sequence"/>
</dbReference>
<dbReference type="GO" id="GO:0015074">
    <property type="term" value="P:DNA integration"/>
    <property type="evidence" value="ECO:0007669"/>
    <property type="project" value="UniProtKB-KW"/>
</dbReference>
<evidence type="ECO:0000259" key="8">
    <source>
        <dbReference type="PROSITE" id="PS51737"/>
    </source>
</evidence>
<gene>
    <name evidence="9" type="ORF">SE17_01885</name>
</gene>